<evidence type="ECO:0000313" key="2">
    <source>
        <dbReference type="Proteomes" id="UP000314294"/>
    </source>
</evidence>
<evidence type="ECO:0008006" key="3">
    <source>
        <dbReference type="Google" id="ProtNLM"/>
    </source>
</evidence>
<protein>
    <recommendedName>
        <fullName evidence="3">Murine leukemia virus integrase C-terminal domain-containing protein</fullName>
    </recommendedName>
</protein>
<reference evidence="1 2" key="1">
    <citation type="submission" date="2019-03" db="EMBL/GenBank/DDBJ databases">
        <title>First draft genome of Liparis tanakae, snailfish: a comprehensive survey of snailfish specific genes.</title>
        <authorList>
            <person name="Kim W."/>
            <person name="Song I."/>
            <person name="Jeong J.-H."/>
            <person name="Kim D."/>
            <person name="Kim S."/>
            <person name="Ryu S."/>
            <person name="Song J.Y."/>
            <person name="Lee S.K."/>
        </authorList>
    </citation>
    <scope>NUCLEOTIDE SEQUENCE [LARGE SCALE GENOMIC DNA]</scope>
    <source>
        <tissue evidence="1">Muscle</tissue>
    </source>
</reference>
<dbReference type="Proteomes" id="UP000314294">
    <property type="component" value="Unassembled WGS sequence"/>
</dbReference>
<accession>A0A4Z2IID1</accession>
<organism evidence="1 2">
    <name type="scientific">Liparis tanakae</name>
    <name type="common">Tanaka's snailfish</name>
    <dbReference type="NCBI Taxonomy" id="230148"/>
    <lineage>
        <taxon>Eukaryota</taxon>
        <taxon>Metazoa</taxon>
        <taxon>Chordata</taxon>
        <taxon>Craniata</taxon>
        <taxon>Vertebrata</taxon>
        <taxon>Euteleostomi</taxon>
        <taxon>Actinopterygii</taxon>
        <taxon>Neopterygii</taxon>
        <taxon>Teleostei</taxon>
        <taxon>Neoteleostei</taxon>
        <taxon>Acanthomorphata</taxon>
        <taxon>Eupercaria</taxon>
        <taxon>Perciformes</taxon>
        <taxon>Cottioidei</taxon>
        <taxon>Cottales</taxon>
        <taxon>Liparidae</taxon>
        <taxon>Liparis</taxon>
    </lineage>
</organism>
<gene>
    <name evidence="1" type="ORF">EYF80_012499</name>
</gene>
<dbReference type="AlphaFoldDB" id="A0A4Z2IID1"/>
<sequence length="144" mass="16487">MPSPGRELGEIPVLDIYQIEEEEYFGNCHHQIIRAEKVPKEGNVTPIDPLDWVRLKLYKKKWTEPRWTGPFEVVAKTSHALQEPFEAFKRGRGWRDLKIASLRSTTLLEFCGDADELVIPCTCPQPLLIVIHVTCPSHSRLADP</sequence>
<evidence type="ECO:0000313" key="1">
    <source>
        <dbReference type="EMBL" id="TNN77194.1"/>
    </source>
</evidence>
<name>A0A4Z2IID1_9TELE</name>
<dbReference type="EMBL" id="SRLO01000085">
    <property type="protein sequence ID" value="TNN77194.1"/>
    <property type="molecule type" value="Genomic_DNA"/>
</dbReference>
<comment type="caution">
    <text evidence="1">The sequence shown here is derived from an EMBL/GenBank/DDBJ whole genome shotgun (WGS) entry which is preliminary data.</text>
</comment>
<dbReference type="OrthoDB" id="8947436at2759"/>
<keyword evidence="2" id="KW-1185">Reference proteome</keyword>
<proteinExistence type="predicted"/>
<dbReference type="Gene3D" id="2.30.30.850">
    <property type="match status" value="1"/>
</dbReference>